<evidence type="ECO:0000256" key="3">
    <source>
        <dbReference type="ARBA" id="ARBA00022801"/>
    </source>
</evidence>
<evidence type="ECO:0000256" key="1">
    <source>
        <dbReference type="ARBA" id="ARBA00022649"/>
    </source>
</evidence>
<dbReference type="Pfam" id="PF01934">
    <property type="entry name" value="HepT-like"/>
    <property type="match status" value="1"/>
</dbReference>
<dbReference type="Proteomes" id="UP000612680">
    <property type="component" value="Chromosome"/>
</dbReference>
<dbReference type="InterPro" id="IPR008201">
    <property type="entry name" value="HepT-like"/>
</dbReference>
<evidence type="ECO:0000256" key="2">
    <source>
        <dbReference type="ARBA" id="ARBA00022722"/>
    </source>
</evidence>
<name>A0ABX7IE05_9BACT</name>
<gene>
    <name evidence="4" type="ORF">HWI92_15450</name>
</gene>
<protein>
    <submittedName>
        <fullName evidence="4">Uncharacterized protein</fullName>
    </submittedName>
</protein>
<accession>A0ABX7IE05</accession>
<keyword evidence="3" id="KW-0378">Hydrolase</keyword>
<dbReference type="EMBL" id="CP056775">
    <property type="protein sequence ID" value="QRR04220.1"/>
    <property type="molecule type" value="Genomic_DNA"/>
</dbReference>
<proteinExistence type="predicted"/>
<organism evidence="4 5">
    <name type="scientific">Dyadobacter sandarakinus</name>
    <dbReference type="NCBI Taxonomy" id="2747268"/>
    <lineage>
        <taxon>Bacteria</taxon>
        <taxon>Pseudomonadati</taxon>
        <taxon>Bacteroidota</taxon>
        <taxon>Cytophagia</taxon>
        <taxon>Cytophagales</taxon>
        <taxon>Spirosomataceae</taxon>
        <taxon>Dyadobacter</taxon>
    </lineage>
</organism>
<reference evidence="4 5" key="1">
    <citation type="submission" date="2020-06" db="EMBL/GenBank/DDBJ databases">
        <title>Dyadobacter sandarakinus sp. nov., isolated from the soil of the Arctic Yellow River Station.</title>
        <authorList>
            <person name="Zhang Y."/>
            <person name="Peng F."/>
        </authorList>
    </citation>
    <scope>NUCLEOTIDE SEQUENCE [LARGE SCALE GENOMIC DNA]</scope>
    <source>
        <strain evidence="4 5">Q3-56</strain>
    </source>
</reference>
<keyword evidence="2" id="KW-0540">Nuclease</keyword>
<keyword evidence="1" id="KW-1277">Toxin-antitoxin system</keyword>
<keyword evidence="5" id="KW-1185">Reference proteome</keyword>
<sequence length="66" mass="7518">MNRIIKKDSTIQITNSRKLVDVRNRIIDGNDSISDDIVWGIVIKHLPLLMIEVEALINSSNCSREI</sequence>
<evidence type="ECO:0000313" key="4">
    <source>
        <dbReference type="EMBL" id="QRR04220.1"/>
    </source>
</evidence>
<evidence type="ECO:0000313" key="5">
    <source>
        <dbReference type="Proteomes" id="UP000612680"/>
    </source>
</evidence>